<keyword evidence="3" id="KW-0804">Transcription</keyword>
<dbReference type="AlphaFoldDB" id="A0A9W8GJ58"/>
<dbReference type="Pfam" id="PF02269">
    <property type="entry name" value="TFIID-18kDa"/>
    <property type="match status" value="1"/>
</dbReference>
<dbReference type="Gene3D" id="2.130.10.30">
    <property type="entry name" value="Regulator of chromosome condensation 1/beta-lactamase-inhibitor protein II"/>
    <property type="match status" value="2"/>
</dbReference>
<name>A0A9W8GJ58_9FUNG</name>
<dbReference type="CDD" id="cd07978">
    <property type="entry name" value="HFD_TAF13"/>
    <property type="match status" value="1"/>
</dbReference>
<feature type="repeat" description="RCC1" evidence="5">
    <location>
        <begin position="182"/>
        <end position="247"/>
    </location>
</feature>
<dbReference type="InterPro" id="IPR053035">
    <property type="entry name" value="Mitochondrial_GEF_domain"/>
</dbReference>
<evidence type="ECO:0000256" key="5">
    <source>
        <dbReference type="PROSITE-ProRule" id="PRU00235"/>
    </source>
</evidence>
<dbReference type="GO" id="GO:0070131">
    <property type="term" value="P:positive regulation of mitochondrial translation"/>
    <property type="evidence" value="ECO:0007669"/>
    <property type="project" value="TreeGrafter"/>
</dbReference>
<dbReference type="GO" id="GO:0005634">
    <property type="term" value="C:nucleus"/>
    <property type="evidence" value="ECO:0007669"/>
    <property type="project" value="UniProtKB-SubCell"/>
</dbReference>
<dbReference type="InterPro" id="IPR003195">
    <property type="entry name" value="TFIID_TAF13"/>
</dbReference>
<comment type="caution">
    <text evidence="6">The sequence shown here is derived from an EMBL/GenBank/DDBJ whole genome shotgun (WGS) entry which is preliminary data.</text>
</comment>
<feature type="repeat" description="RCC1" evidence="5">
    <location>
        <begin position="128"/>
        <end position="177"/>
    </location>
</feature>
<dbReference type="InterPro" id="IPR009072">
    <property type="entry name" value="Histone-fold"/>
</dbReference>
<evidence type="ECO:0000256" key="4">
    <source>
        <dbReference type="ARBA" id="ARBA00023242"/>
    </source>
</evidence>
<proteinExistence type="predicted"/>
<dbReference type="Proteomes" id="UP001151516">
    <property type="component" value="Unassembled WGS sequence"/>
</dbReference>
<feature type="repeat" description="RCC1" evidence="5">
    <location>
        <begin position="248"/>
        <end position="301"/>
    </location>
</feature>
<protein>
    <submittedName>
        <fullName evidence="6">Uncharacterized protein</fullName>
    </submittedName>
</protein>
<keyword evidence="2" id="KW-0805">Transcription regulation</keyword>
<gene>
    <name evidence="6" type="ORF">IWW39_004582</name>
</gene>
<evidence type="ECO:0000256" key="3">
    <source>
        <dbReference type="ARBA" id="ARBA00023163"/>
    </source>
</evidence>
<dbReference type="GO" id="GO:0046982">
    <property type="term" value="F:protein heterodimerization activity"/>
    <property type="evidence" value="ECO:0007669"/>
    <property type="project" value="InterPro"/>
</dbReference>
<dbReference type="GO" id="GO:0005743">
    <property type="term" value="C:mitochondrial inner membrane"/>
    <property type="evidence" value="ECO:0007669"/>
    <property type="project" value="TreeGrafter"/>
</dbReference>
<organism evidence="6 7">
    <name type="scientific">Coemansia spiralis</name>
    <dbReference type="NCBI Taxonomy" id="417178"/>
    <lineage>
        <taxon>Eukaryota</taxon>
        <taxon>Fungi</taxon>
        <taxon>Fungi incertae sedis</taxon>
        <taxon>Zoopagomycota</taxon>
        <taxon>Kickxellomycotina</taxon>
        <taxon>Kickxellomycetes</taxon>
        <taxon>Kickxellales</taxon>
        <taxon>Kickxellaceae</taxon>
        <taxon>Coemansia</taxon>
    </lineage>
</organism>
<keyword evidence="4" id="KW-0539">Nucleus</keyword>
<sequence length="465" mass="49688">MSRSPLLLLPLLPCRHHLRSQTQTPSPLPFGRALGSLRSSRSKSTVVAAWGSYWGRFAESRADTIRTPGVSAGSIQPDAYALLVPTRLSLDKLAGPAVLSRNACISAMGAGVRHALIAFNEYEHPYKTNLLGLGLNRCQQLGRAAANTVVAPVVTAINGKVSQIACGREHSALLVEVPGGSARILVCGSNALGQIGLATPPRRDLDPPKLSTFAVSDLTSLDDLMAPGESPTKVQCGLDHTVVLTSSGRAFAMGWGADGQLGAGPKLTTAYGRPVLVSGLEEAPLVDISSSTDFTLALAAGNRLYYWGNAEYGQCMTGTKIDQVLTPVQVPFGFGRITGIAAGGCHALVLTDEGRVYSCGYGALGLEVTNKQFQRHKLFTRELSMLMYGFGDTMSPLPESVDVLEDILVDYVNNMCVQAAKVSGRKNKVAVEDFKFILRKDPKKLARVEELLAMNKEIEVARTMF</sequence>
<evidence type="ECO:0000256" key="1">
    <source>
        <dbReference type="ARBA" id="ARBA00004123"/>
    </source>
</evidence>
<keyword evidence="7" id="KW-1185">Reference proteome</keyword>
<dbReference type="GO" id="GO:0006366">
    <property type="term" value="P:transcription by RNA polymerase II"/>
    <property type="evidence" value="ECO:0007669"/>
    <property type="project" value="InterPro"/>
</dbReference>
<reference evidence="6" key="1">
    <citation type="submission" date="2022-07" db="EMBL/GenBank/DDBJ databases">
        <title>Phylogenomic reconstructions and comparative analyses of Kickxellomycotina fungi.</title>
        <authorList>
            <person name="Reynolds N.K."/>
            <person name="Stajich J.E."/>
            <person name="Barry K."/>
            <person name="Grigoriev I.V."/>
            <person name="Crous P."/>
            <person name="Smith M.E."/>
        </authorList>
    </citation>
    <scope>NUCLEOTIDE SEQUENCE</scope>
    <source>
        <strain evidence="6">CBS 109367</strain>
    </source>
</reference>
<evidence type="ECO:0000313" key="6">
    <source>
        <dbReference type="EMBL" id="KAJ2684973.1"/>
    </source>
</evidence>
<dbReference type="GO" id="GO:0005085">
    <property type="term" value="F:guanyl-nucleotide exchange factor activity"/>
    <property type="evidence" value="ECO:0007669"/>
    <property type="project" value="TreeGrafter"/>
</dbReference>
<dbReference type="SUPFAM" id="SSF50985">
    <property type="entry name" value="RCC1/BLIP-II"/>
    <property type="match status" value="1"/>
</dbReference>
<dbReference type="PROSITE" id="PS00626">
    <property type="entry name" value="RCC1_2"/>
    <property type="match status" value="2"/>
</dbReference>
<dbReference type="Pfam" id="PF00415">
    <property type="entry name" value="RCC1"/>
    <property type="match status" value="1"/>
</dbReference>
<dbReference type="Pfam" id="PF13540">
    <property type="entry name" value="RCC1_2"/>
    <property type="match status" value="1"/>
</dbReference>
<dbReference type="GO" id="GO:0019843">
    <property type="term" value="F:rRNA binding"/>
    <property type="evidence" value="ECO:0007669"/>
    <property type="project" value="TreeGrafter"/>
</dbReference>
<dbReference type="EMBL" id="JANBTX010000177">
    <property type="protein sequence ID" value="KAJ2684973.1"/>
    <property type="molecule type" value="Genomic_DNA"/>
</dbReference>
<dbReference type="PANTHER" id="PTHR46337">
    <property type="entry name" value="RCC1-LIKE G EXCHANGING FACTOR-LIKE PROTEIN"/>
    <property type="match status" value="1"/>
</dbReference>
<accession>A0A9W8GJ58</accession>
<dbReference type="InterPro" id="IPR000408">
    <property type="entry name" value="Reg_chr_condens"/>
</dbReference>
<feature type="repeat" description="RCC1" evidence="5">
    <location>
        <begin position="302"/>
        <end position="353"/>
    </location>
</feature>
<comment type="subcellular location">
    <subcellularLocation>
        <location evidence="1">Nucleus</location>
    </subcellularLocation>
</comment>
<dbReference type="OrthoDB" id="5370059at2759"/>
<dbReference type="SUPFAM" id="SSF47113">
    <property type="entry name" value="Histone-fold"/>
    <property type="match status" value="1"/>
</dbReference>
<evidence type="ECO:0000256" key="2">
    <source>
        <dbReference type="ARBA" id="ARBA00023015"/>
    </source>
</evidence>
<dbReference type="PROSITE" id="PS50012">
    <property type="entry name" value="RCC1_3"/>
    <property type="match status" value="4"/>
</dbReference>
<dbReference type="Gene3D" id="1.10.20.10">
    <property type="entry name" value="Histone, subunit A"/>
    <property type="match status" value="1"/>
</dbReference>
<dbReference type="InterPro" id="IPR009091">
    <property type="entry name" value="RCC1/BLIP-II"/>
</dbReference>
<evidence type="ECO:0000313" key="7">
    <source>
        <dbReference type="Proteomes" id="UP001151516"/>
    </source>
</evidence>
<dbReference type="PANTHER" id="PTHR46337:SF1">
    <property type="entry name" value="RCC1-LIKE G EXCHANGING FACTOR-LIKE PROTEIN"/>
    <property type="match status" value="1"/>
</dbReference>